<comment type="caution">
    <text evidence="2">The sequence shown here is derived from an EMBL/GenBank/DDBJ whole genome shotgun (WGS) entry which is preliminary data.</text>
</comment>
<gene>
    <name evidence="2" type="ORF">KK083_14410</name>
</gene>
<evidence type="ECO:0000313" key="3">
    <source>
        <dbReference type="Proteomes" id="UP001319200"/>
    </source>
</evidence>
<organism evidence="2 3">
    <name type="scientific">Chryseosolibacter histidini</name>
    <dbReference type="NCBI Taxonomy" id="2782349"/>
    <lineage>
        <taxon>Bacteria</taxon>
        <taxon>Pseudomonadati</taxon>
        <taxon>Bacteroidota</taxon>
        <taxon>Cytophagia</taxon>
        <taxon>Cytophagales</taxon>
        <taxon>Chryseotaleaceae</taxon>
        <taxon>Chryseosolibacter</taxon>
    </lineage>
</organism>
<keyword evidence="1" id="KW-0812">Transmembrane</keyword>
<protein>
    <submittedName>
        <fullName evidence="2">Uncharacterized protein</fullName>
    </submittedName>
</protein>
<proteinExistence type="predicted"/>
<dbReference type="AlphaFoldDB" id="A0AAP2DNF4"/>
<keyword evidence="3" id="KW-1185">Reference proteome</keyword>
<feature type="transmembrane region" description="Helical" evidence="1">
    <location>
        <begin position="23"/>
        <end position="45"/>
    </location>
</feature>
<dbReference type="EMBL" id="JAHESF010000013">
    <property type="protein sequence ID" value="MBT1698082.1"/>
    <property type="molecule type" value="Genomic_DNA"/>
</dbReference>
<evidence type="ECO:0000313" key="2">
    <source>
        <dbReference type="EMBL" id="MBT1698082.1"/>
    </source>
</evidence>
<name>A0AAP2DNF4_9BACT</name>
<accession>A0AAP2DNF4</accession>
<evidence type="ECO:0000256" key="1">
    <source>
        <dbReference type="SAM" id="Phobius"/>
    </source>
</evidence>
<keyword evidence="1" id="KW-1133">Transmembrane helix</keyword>
<keyword evidence="1" id="KW-0472">Membrane</keyword>
<sequence length="46" mass="5205">MNKVENEVYDDEEEATHEEMRGVVWTVVSIVVVFGILVSLTVIIVL</sequence>
<dbReference type="Proteomes" id="UP001319200">
    <property type="component" value="Unassembled WGS sequence"/>
</dbReference>
<dbReference type="RefSeq" id="WP_254163955.1">
    <property type="nucleotide sequence ID" value="NZ_JAHESF010000013.1"/>
</dbReference>
<reference evidence="2 3" key="1">
    <citation type="submission" date="2021-05" db="EMBL/GenBank/DDBJ databases">
        <title>A Polyphasic approach of four new species of the genus Ohtaekwangia: Ohtaekwangia histidinii sp. nov., Ohtaekwangia cretensis sp. nov., Ohtaekwangia indiensis sp. nov., Ohtaekwangia reichenbachii sp. nov. from diverse environment.</title>
        <authorList>
            <person name="Octaviana S."/>
        </authorList>
    </citation>
    <scope>NUCLEOTIDE SEQUENCE [LARGE SCALE GENOMIC DNA]</scope>
    <source>
        <strain evidence="2 3">PWU4</strain>
    </source>
</reference>